<keyword evidence="1" id="KW-0812">Transmembrane</keyword>
<evidence type="ECO:0000256" key="1">
    <source>
        <dbReference type="SAM" id="Phobius"/>
    </source>
</evidence>
<feature type="transmembrane region" description="Helical" evidence="1">
    <location>
        <begin position="211"/>
        <end position="230"/>
    </location>
</feature>
<dbReference type="Proteomes" id="UP000076798">
    <property type="component" value="Unassembled WGS sequence"/>
</dbReference>
<keyword evidence="3" id="KW-1185">Reference proteome</keyword>
<gene>
    <name evidence="2" type="ORF">SISSUDRAFT_1051367</name>
</gene>
<organism evidence="2 3">
    <name type="scientific">Sistotremastrum suecicum HHB10207 ss-3</name>
    <dbReference type="NCBI Taxonomy" id="1314776"/>
    <lineage>
        <taxon>Eukaryota</taxon>
        <taxon>Fungi</taxon>
        <taxon>Dikarya</taxon>
        <taxon>Basidiomycota</taxon>
        <taxon>Agaricomycotina</taxon>
        <taxon>Agaricomycetes</taxon>
        <taxon>Sistotremastrales</taxon>
        <taxon>Sistotremastraceae</taxon>
        <taxon>Sistotremastrum</taxon>
    </lineage>
</organism>
<feature type="transmembrane region" description="Helical" evidence="1">
    <location>
        <begin position="158"/>
        <end position="182"/>
    </location>
</feature>
<reference evidence="2 3" key="1">
    <citation type="journal article" date="2016" name="Mol. Biol. Evol.">
        <title>Comparative Genomics of Early-Diverging Mushroom-Forming Fungi Provides Insights into the Origins of Lignocellulose Decay Capabilities.</title>
        <authorList>
            <person name="Nagy L.G."/>
            <person name="Riley R."/>
            <person name="Tritt A."/>
            <person name="Adam C."/>
            <person name="Daum C."/>
            <person name="Floudas D."/>
            <person name="Sun H."/>
            <person name="Yadav J.S."/>
            <person name="Pangilinan J."/>
            <person name="Larsson K.H."/>
            <person name="Matsuura K."/>
            <person name="Barry K."/>
            <person name="Labutti K."/>
            <person name="Kuo R."/>
            <person name="Ohm R.A."/>
            <person name="Bhattacharya S.S."/>
            <person name="Shirouzu T."/>
            <person name="Yoshinaga Y."/>
            <person name="Martin F.M."/>
            <person name="Grigoriev I.V."/>
            <person name="Hibbett D.S."/>
        </authorList>
    </citation>
    <scope>NUCLEOTIDE SEQUENCE [LARGE SCALE GENOMIC DNA]</scope>
    <source>
        <strain evidence="2 3">HHB10207 ss-3</strain>
    </source>
</reference>
<dbReference type="STRING" id="1314776.A0A166AMN3"/>
<protein>
    <submittedName>
        <fullName evidence="2">Uncharacterized protein</fullName>
    </submittedName>
</protein>
<dbReference type="EMBL" id="KV428138">
    <property type="protein sequence ID" value="KZT35485.1"/>
    <property type="molecule type" value="Genomic_DNA"/>
</dbReference>
<feature type="transmembrane region" description="Helical" evidence="1">
    <location>
        <begin position="50"/>
        <end position="76"/>
    </location>
</feature>
<accession>A0A166AMN3</accession>
<keyword evidence="1" id="KW-1133">Transmembrane helix</keyword>
<feature type="transmembrane region" description="Helical" evidence="1">
    <location>
        <begin position="82"/>
        <end position="103"/>
    </location>
</feature>
<feature type="transmembrane region" description="Helical" evidence="1">
    <location>
        <begin position="251"/>
        <end position="273"/>
    </location>
</feature>
<proteinExistence type="predicted"/>
<sequence length="362" mass="40764">MIYNVRTKKEPWVQSPAHQTRRHMITAISPLRDEVDPRSLQTRNGPNTHLTVCLAMLLTAQIGIPLLLSTMAFIKIRRVPAFYNFIFIIWIGTPVYALLFYAGQSETDTVRPKLCAAQAILKHGVDPAAVSALCLLSVESWRLANGETVDSRWSAPRLILTLAIPYAHFVAYLIVTTVLVIADPHNAYRGADSFYCTVANTTFGLIQSVELNALVLVTLIFEVKTGLLYWKRRKTVEKYKPNPETNLNRSTFIRLTVFTLWQFIGLLGNSVSFGSNWYHIAGMRYAMYIIAASIPLVVFLVFSTQKDIMLKWCFWKAVESPHSRGTEPDRAGNPPSNIPNHDNLVVYISSAAAYKNVEENLD</sequence>
<name>A0A166AMN3_9AGAM</name>
<keyword evidence="1" id="KW-0472">Membrane</keyword>
<dbReference type="AlphaFoldDB" id="A0A166AMN3"/>
<evidence type="ECO:0000313" key="3">
    <source>
        <dbReference type="Proteomes" id="UP000076798"/>
    </source>
</evidence>
<dbReference type="OrthoDB" id="3046318at2759"/>
<evidence type="ECO:0000313" key="2">
    <source>
        <dbReference type="EMBL" id="KZT35485.1"/>
    </source>
</evidence>
<feature type="transmembrane region" description="Helical" evidence="1">
    <location>
        <begin position="285"/>
        <end position="302"/>
    </location>
</feature>